<feature type="region of interest" description="Disordered" evidence="1">
    <location>
        <begin position="25"/>
        <end position="61"/>
    </location>
</feature>
<dbReference type="EMBL" id="CAUYUE010000010">
    <property type="protein sequence ID" value="CAK0784342.1"/>
    <property type="molecule type" value="Genomic_DNA"/>
</dbReference>
<name>A0AAV1IC90_9CHLO</name>
<sequence>MMETQSTSIPGIRSLSFCLTQRHGIRGRGSRDRALSGPHRAQRLPANCQQGQSGQGGGRRQAETIIFSSRHAECDAASPGVLGEPEQDAASSLSLYPACLSISTVLVAGSAQAHGDAMNTSLLQQAFSNGVEQHTDGLILADFSLLPSFNGVPFQILGFLLHHPFVTLALALAVNYVLPRAFRAAVRFLVIPLVLGGVAWVALQNPSAAWGFARGAFDFITHHTIETSAVILIGLGFLLSPYLLLGGAIFLLLFGVPNVPAFLKPLVPAPLLEVQRRADEIQKGLQGPLRLLGDGFESTTGGIQKSLGMRGP</sequence>
<feature type="transmembrane region" description="Helical" evidence="2">
    <location>
        <begin position="185"/>
        <end position="203"/>
    </location>
</feature>
<evidence type="ECO:0000256" key="1">
    <source>
        <dbReference type="SAM" id="MobiDB-lite"/>
    </source>
</evidence>
<dbReference type="AlphaFoldDB" id="A0AAV1IC90"/>
<feature type="transmembrane region" description="Helical" evidence="2">
    <location>
        <begin position="156"/>
        <end position="178"/>
    </location>
</feature>
<feature type="transmembrane region" description="Helical" evidence="2">
    <location>
        <begin position="229"/>
        <end position="254"/>
    </location>
</feature>
<proteinExistence type="predicted"/>
<keyword evidence="4" id="KW-1185">Reference proteome</keyword>
<keyword evidence="2" id="KW-1133">Transmembrane helix</keyword>
<gene>
    <name evidence="3" type="ORF">CVIRNUC_007546</name>
</gene>
<organism evidence="3 4">
    <name type="scientific">Coccomyxa viridis</name>
    <dbReference type="NCBI Taxonomy" id="1274662"/>
    <lineage>
        <taxon>Eukaryota</taxon>
        <taxon>Viridiplantae</taxon>
        <taxon>Chlorophyta</taxon>
        <taxon>core chlorophytes</taxon>
        <taxon>Trebouxiophyceae</taxon>
        <taxon>Trebouxiophyceae incertae sedis</taxon>
        <taxon>Coccomyxaceae</taxon>
        <taxon>Coccomyxa</taxon>
    </lineage>
</organism>
<evidence type="ECO:0000256" key="2">
    <source>
        <dbReference type="SAM" id="Phobius"/>
    </source>
</evidence>
<dbReference type="Proteomes" id="UP001314263">
    <property type="component" value="Unassembled WGS sequence"/>
</dbReference>
<keyword evidence="2" id="KW-0812">Transmembrane</keyword>
<comment type="caution">
    <text evidence="3">The sequence shown here is derived from an EMBL/GenBank/DDBJ whole genome shotgun (WGS) entry which is preliminary data.</text>
</comment>
<reference evidence="3 4" key="1">
    <citation type="submission" date="2023-10" db="EMBL/GenBank/DDBJ databases">
        <authorList>
            <person name="Maclean D."/>
            <person name="Macfadyen A."/>
        </authorList>
    </citation>
    <scope>NUCLEOTIDE SEQUENCE [LARGE SCALE GENOMIC DNA]</scope>
</reference>
<protein>
    <submittedName>
        <fullName evidence="3">Uncharacterized protein</fullName>
    </submittedName>
</protein>
<evidence type="ECO:0000313" key="4">
    <source>
        <dbReference type="Proteomes" id="UP001314263"/>
    </source>
</evidence>
<evidence type="ECO:0000313" key="3">
    <source>
        <dbReference type="EMBL" id="CAK0784342.1"/>
    </source>
</evidence>
<accession>A0AAV1IC90</accession>
<keyword evidence="2" id="KW-0472">Membrane</keyword>